<dbReference type="EMBL" id="ALJD01000017">
    <property type="protein sequence ID" value="EJN56920.1"/>
    <property type="molecule type" value="Genomic_DNA"/>
</dbReference>
<evidence type="ECO:0000313" key="2">
    <source>
        <dbReference type="Proteomes" id="UP000007813"/>
    </source>
</evidence>
<gene>
    <name evidence="1" type="ORF">HSB1_47370</name>
</gene>
<proteinExistence type="predicted"/>
<protein>
    <submittedName>
        <fullName evidence="1">Uncharacterized protein</fullName>
    </submittedName>
</protein>
<evidence type="ECO:0000313" key="1">
    <source>
        <dbReference type="EMBL" id="EJN56920.1"/>
    </source>
</evidence>
<name>J2Z8H9_9EURY</name>
<reference evidence="1 2" key="1">
    <citation type="journal article" date="2012" name="J. Bacteriol.">
        <title>Draft Genome Sequence of the Extremely Halophilic Archaeon Halogranum salarium B-1T.</title>
        <authorList>
            <person name="Kim K.K."/>
            <person name="Lee K.C."/>
            <person name="Lee J.S."/>
        </authorList>
    </citation>
    <scope>NUCLEOTIDE SEQUENCE [LARGE SCALE GENOMIC DNA]</scope>
    <source>
        <strain evidence="1 2">B-1</strain>
    </source>
</reference>
<comment type="caution">
    <text evidence="1">The sequence shown here is derived from an EMBL/GenBank/DDBJ whole genome shotgun (WGS) entry which is preliminary data.</text>
</comment>
<organism evidence="1 2">
    <name type="scientific">Halogranum salarium B-1</name>
    <dbReference type="NCBI Taxonomy" id="1210908"/>
    <lineage>
        <taxon>Archaea</taxon>
        <taxon>Methanobacteriati</taxon>
        <taxon>Methanobacteriota</taxon>
        <taxon>Stenosarchaea group</taxon>
        <taxon>Halobacteria</taxon>
        <taxon>Halobacteriales</taxon>
        <taxon>Haloferacaceae</taxon>
    </lineage>
</organism>
<sequence length="316" mass="36266">MLIPHSYQPLMDYGEFSRRLQSTCADAIAAYRTQYPEKLPLSEQLEDNETSLANTDDVHARFEELTRFYDDLFDVDSTPYRDLWREHLLYDCSRRERLALLGSDLPSSLTFVWITGRYAGHTGHIGISNERKPAPRAYSLLASELCHAYQHLFDSPTWHHPYLQEGFEKAASLRALAYLGRELNDDAVAHRACRRRTKAFLTGAIAHGIRRGGITADTVRGLGVTEEELAGYQADFPWRLLGQVKPRYRWDSIAILPEYDLLGSLLLVSESEGVSDPFAKAFHGEHPWEAVIADIQSTKPSWFWRRHHTQEDPYEK</sequence>
<dbReference type="Proteomes" id="UP000007813">
    <property type="component" value="Unassembled WGS sequence"/>
</dbReference>
<accession>J2Z8H9</accession>
<dbReference type="AlphaFoldDB" id="J2Z8H9"/>